<dbReference type="Pfam" id="PF19878">
    <property type="entry name" value="DUF6351"/>
    <property type="match status" value="1"/>
</dbReference>
<dbReference type="OrthoDB" id="3078806at2"/>
<dbReference type="InterPro" id="IPR045556">
    <property type="entry name" value="DUF6351"/>
</dbReference>
<organism evidence="2 3">
    <name type="scientific">Euzebya pacifica</name>
    <dbReference type="NCBI Taxonomy" id="1608957"/>
    <lineage>
        <taxon>Bacteria</taxon>
        <taxon>Bacillati</taxon>
        <taxon>Actinomycetota</taxon>
        <taxon>Nitriliruptoria</taxon>
        <taxon>Euzebyales</taxon>
    </lineage>
</organism>
<reference evidence="2 3" key="1">
    <citation type="submission" date="2018-09" db="EMBL/GenBank/DDBJ databases">
        <title>Complete genome sequence of Euzebya sp. DY32-46 isolated from seawater of Pacific Ocean.</title>
        <authorList>
            <person name="Xu L."/>
            <person name="Wu Y.-H."/>
            <person name="Xu X.-W."/>
        </authorList>
    </citation>
    <scope>NUCLEOTIDE SEQUENCE [LARGE SCALE GENOMIC DNA]</scope>
    <source>
        <strain evidence="2 3">DY32-46</strain>
    </source>
</reference>
<accession>A0A346XS66</accession>
<dbReference type="AlphaFoldDB" id="A0A346XS66"/>
<dbReference type="EMBL" id="CP031165">
    <property type="protein sequence ID" value="AXV05063.1"/>
    <property type="molecule type" value="Genomic_DNA"/>
</dbReference>
<dbReference type="KEGG" id="euz:DVS28_a0356"/>
<dbReference type="Proteomes" id="UP000264006">
    <property type="component" value="Chromosome"/>
</dbReference>
<protein>
    <recommendedName>
        <fullName evidence="1">DUF6351 domain-containing protein</fullName>
    </recommendedName>
</protein>
<feature type="domain" description="DUF6351" evidence="1">
    <location>
        <begin position="33"/>
        <end position="676"/>
    </location>
</feature>
<name>A0A346XS66_9ACTN</name>
<gene>
    <name evidence="2" type="ORF">DVS28_a0356</name>
</gene>
<proteinExistence type="predicted"/>
<evidence type="ECO:0000313" key="3">
    <source>
        <dbReference type="Proteomes" id="UP000264006"/>
    </source>
</evidence>
<evidence type="ECO:0000313" key="2">
    <source>
        <dbReference type="EMBL" id="AXV05063.1"/>
    </source>
</evidence>
<keyword evidence="3" id="KW-1185">Reference proteome</keyword>
<sequence length="702" mass="74012">MRTIVPRIFAVLALLSTLLLAVPVGASGPELTISTLSTRADLVSGGDVLVEITPTPPAGTAIDLDGTDITDAFATGLDGRYLGLVTGLTVGDNVLTATQPDGSGATLTLTNHPIEGPVFSGPHLQPWDCRTAENGLGEPTDEHCNAPSIVDYHYVATGGTSYQAYDVDNPPTDVATITTDRGDTVRHIVRRERGSLNRGLYAFAFLHDPALGDPDPRAPQDGWNRKLYYPFGASCNTNYTQGSMPGVLNATRLAEGFAIATSSLNVLGHHCNPVLSAETALMLKERVVETAGPIRYTMSTGGSGGAIGQLQVSNAYPGITNGLMPGSTFPDVWSTAMEVHDCVVLEATASPMTPLQKAAVDGHGPPQSTCAAWTGTFAPGSIPFNGCFSDSGVPTTNTPDPTRDYIPVVQSDGCRATIQDIQVNVWGRGDDGFANRALDNVGVQYGLAALNLPVTDPGKITMQQFLDLNTRVGGVDMDGIRQVERTAMDPATAEIAYRSSMLNDGRGLARTAIIDFAASLNVEIHTPYHAYAIEERMARIGHEDNHVIWHNGPSGTAWDTMDDWLAAVEADGGIDPLTGLDPDAVKETRPAIAVDSCWSSGDQEDLSACAPEVFADSRIQAGMPLSHDVLKCTLKPIDPADYAGAVPPVTPVDLLVLEQAFPDGVCDYSVPGVGQVPSVQWLTYNDGPGGRPLGPPPTSTAF</sequence>
<evidence type="ECO:0000259" key="1">
    <source>
        <dbReference type="Pfam" id="PF19878"/>
    </source>
</evidence>
<dbReference type="RefSeq" id="WP_114589921.1">
    <property type="nucleotide sequence ID" value="NZ_CP031165.1"/>
</dbReference>